<proteinExistence type="predicted"/>
<accession>E9CTF3</accession>
<evidence type="ECO:0000313" key="1">
    <source>
        <dbReference type="EMBL" id="EFW22945.1"/>
    </source>
</evidence>
<dbReference type="HOGENOM" id="CLU_2236337_0_0_1"/>
<organism evidence="2">
    <name type="scientific">Coccidioides posadasii (strain RMSCC 757 / Silveira)</name>
    <name type="common">Valley fever fungus</name>
    <dbReference type="NCBI Taxonomy" id="443226"/>
    <lineage>
        <taxon>Eukaryota</taxon>
        <taxon>Fungi</taxon>
        <taxon>Dikarya</taxon>
        <taxon>Ascomycota</taxon>
        <taxon>Pezizomycotina</taxon>
        <taxon>Eurotiomycetes</taxon>
        <taxon>Eurotiomycetidae</taxon>
        <taxon>Onygenales</taxon>
        <taxon>Onygenaceae</taxon>
        <taxon>Coccidioides</taxon>
    </lineage>
</organism>
<reference evidence="2" key="2">
    <citation type="submission" date="2010-03" db="EMBL/GenBank/DDBJ databases">
        <title>The genome sequence of Coccidioides posadasii strain Silveira.</title>
        <authorList>
            <consortium name="The Broad Institute Genome Sequencing Center for Infectious Disease"/>
            <person name="Neafsey D."/>
            <person name="Orbach M."/>
            <person name="Henn M.R."/>
            <person name="Cole G.T."/>
            <person name="Galgiani J."/>
            <person name="Gardner M.J."/>
            <person name="Kirkland T.N."/>
            <person name="Taylor J.W."/>
            <person name="Young S.K."/>
            <person name="Zeng Q."/>
            <person name="Koehrsen M."/>
            <person name="Alvarado L."/>
            <person name="Berlin A."/>
            <person name="Borenstein D."/>
            <person name="Chapman S.B."/>
            <person name="Chen Z."/>
            <person name="Engels R."/>
            <person name="Freedman E."/>
            <person name="Gellesch M."/>
            <person name="Goldberg J."/>
            <person name="Griggs A."/>
            <person name="Gujja S."/>
            <person name="Heilman E."/>
            <person name="Heiman D."/>
            <person name="Howarth C."/>
            <person name="Jen D."/>
            <person name="Larson L."/>
            <person name="Mehta T."/>
            <person name="Neiman D."/>
            <person name="Park D."/>
            <person name="Pearson M."/>
            <person name="Richards J."/>
            <person name="Roberts A."/>
            <person name="Saif S."/>
            <person name="Shea T."/>
            <person name="Shenoy N."/>
            <person name="Sisk P."/>
            <person name="Stolte C."/>
            <person name="Sykes S."/>
            <person name="Walk T."/>
            <person name="White J."/>
            <person name="Yandava C."/>
            <person name="Haas B."/>
            <person name="Nusbaum C."/>
            <person name="Birren B."/>
        </authorList>
    </citation>
    <scope>NUCLEOTIDE SEQUENCE [LARGE SCALE GENOMIC DNA]</scope>
    <source>
        <strain evidence="2">RMSCC 757 / Silveira</strain>
    </source>
</reference>
<dbReference type="VEuPathDB" id="FungiDB:CPSG_00844"/>
<gene>
    <name evidence="1" type="ORF">CPSG_00844</name>
</gene>
<protein>
    <submittedName>
        <fullName evidence="1">Predicted protein</fullName>
    </submittedName>
</protein>
<dbReference type="AlphaFoldDB" id="E9CTF3"/>
<sequence>MGMLFWRFRSLKKFSKLLSELVILGNNKSAPVAPLLRGGSLVSISEILSWTSWAEVGCEFKRIGDLRGGDFQSEAIREAGRKVGIEPEERTCTSEKTDCKVPVIL</sequence>
<keyword evidence="2" id="KW-1185">Reference proteome</keyword>
<dbReference type="EMBL" id="GL636486">
    <property type="protein sequence ID" value="EFW22945.1"/>
    <property type="molecule type" value="Genomic_DNA"/>
</dbReference>
<evidence type="ECO:0000313" key="2">
    <source>
        <dbReference type="Proteomes" id="UP000002497"/>
    </source>
</evidence>
<dbReference type="Proteomes" id="UP000002497">
    <property type="component" value="Unassembled WGS sequence"/>
</dbReference>
<name>E9CTF3_COCPS</name>
<reference evidence="2" key="1">
    <citation type="journal article" date="2010" name="Genome Res.">
        <title>Population genomic sequencing of Coccidioides fungi reveals recent hybridization and transposon control.</title>
        <authorList>
            <person name="Neafsey D.E."/>
            <person name="Barker B.M."/>
            <person name="Sharpton T.J."/>
            <person name="Stajich J.E."/>
            <person name="Park D.J."/>
            <person name="Whiston E."/>
            <person name="Hung C.-Y."/>
            <person name="McMahan C."/>
            <person name="White J."/>
            <person name="Sykes S."/>
            <person name="Heiman D."/>
            <person name="Young S."/>
            <person name="Zeng Q."/>
            <person name="Abouelleil A."/>
            <person name="Aftuck L."/>
            <person name="Bessette D."/>
            <person name="Brown A."/>
            <person name="FitzGerald M."/>
            <person name="Lui A."/>
            <person name="Macdonald J.P."/>
            <person name="Priest M."/>
            <person name="Orbach M.J."/>
            <person name="Galgiani J.N."/>
            <person name="Kirkland T.N."/>
            <person name="Cole G.T."/>
            <person name="Birren B.W."/>
            <person name="Henn M.R."/>
            <person name="Taylor J.W."/>
            <person name="Rounsley S.D."/>
        </authorList>
    </citation>
    <scope>NUCLEOTIDE SEQUENCE [LARGE SCALE GENOMIC DNA]</scope>
    <source>
        <strain evidence="2">RMSCC 757 / Silveira</strain>
    </source>
</reference>